<evidence type="ECO:0000313" key="6">
    <source>
        <dbReference type="Proteomes" id="UP000515908"/>
    </source>
</evidence>
<dbReference type="SUPFAM" id="SSF50104">
    <property type="entry name" value="Translation proteins SH3-like domain"/>
    <property type="match status" value="1"/>
</dbReference>
<dbReference type="GO" id="GO:0003723">
    <property type="term" value="F:RNA binding"/>
    <property type="evidence" value="ECO:0007669"/>
    <property type="project" value="TreeGrafter"/>
</dbReference>
<organism evidence="5 6">
    <name type="scientific">Angomonas deanei</name>
    <dbReference type="NCBI Taxonomy" id="59799"/>
    <lineage>
        <taxon>Eukaryota</taxon>
        <taxon>Discoba</taxon>
        <taxon>Euglenozoa</taxon>
        <taxon>Kinetoplastea</taxon>
        <taxon>Metakinetoplastina</taxon>
        <taxon>Trypanosomatida</taxon>
        <taxon>Trypanosomatidae</taxon>
        <taxon>Strigomonadinae</taxon>
        <taxon>Angomonas</taxon>
    </lineage>
</organism>
<gene>
    <name evidence="5" type="ORF">ADEAN_000947500</name>
</gene>
<dbReference type="Proteomes" id="UP000515908">
    <property type="component" value="Chromosome 23"/>
</dbReference>
<name>S9V0V3_9TRYP</name>
<dbReference type="InterPro" id="IPR000915">
    <property type="entry name" value="60S_ribosomal_eL6"/>
</dbReference>
<dbReference type="InterPro" id="IPR041997">
    <property type="entry name" value="Ribosomal_eL6_KOW"/>
</dbReference>
<keyword evidence="3" id="KW-0687">Ribonucleoprotein</keyword>
<dbReference type="EMBL" id="LR877167">
    <property type="protein sequence ID" value="CAD2221936.1"/>
    <property type="molecule type" value="Genomic_DNA"/>
</dbReference>
<reference evidence="5 6" key="1">
    <citation type="submission" date="2020-08" db="EMBL/GenBank/DDBJ databases">
        <authorList>
            <person name="Newling K."/>
            <person name="Davey J."/>
            <person name="Forrester S."/>
        </authorList>
    </citation>
    <scope>NUCLEOTIDE SEQUENCE [LARGE SCALE GENOMIC DNA]</scope>
    <source>
        <strain evidence="6">Crithidia deanei Carvalho (ATCC PRA-265)</strain>
    </source>
</reference>
<protein>
    <submittedName>
        <fullName evidence="5">Ribosomal protein L6e, putative</fullName>
    </submittedName>
</protein>
<dbReference type="VEuPathDB" id="TriTrypDB:ADEAN_000947500"/>
<dbReference type="GO" id="GO:0022625">
    <property type="term" value="C:cytosolic large ribosomal subunit"/>
    <property type="evidence" value="ECO:0007669"/>
    <property type="project" value="TreeGrafter"/>
</dbReference>
<dbReference type="GO" id="GO:0000027">
    <property type="term" value="P:ribosomal large subunit assembly"/>
    <property type="evidence" value="ECO:0007669"/>
    <property type="project" value="TreeGrafter"/>
</dbReference>
<dbReference type="GO" id="GO:0003735">
    <property type="term" value="F:structural constituent of ribosome"/>
    <property type="evidence" value="ECO:0007669"/>
    <property type="project" value="InterPro"/>
</dbReference>
<proteinExistence type="inferred from homology"/>
<dbReference type="OrthoDB" id="276589at2759"/>
<dbReference type="Pfam" id="PF01159">
    <property type="entry name" value="Ribosomal_L6e"/>
    <property type="match status" value="1"/>
</dbReference>
<evidence type="ECO:0000313" key="5">
    <source>
        <dbReference type="EMBL" id="CAD2221936.1"/>
    </source>
</evidence>
<dbReference type="GO" id="GO:0002181">
    <property type="term" value="P:cytoplasmic translation"/>
    <property type="evidence" value="ECO:0007669"/>
    <property type="project" value="TreeGrafter"/>
</dbReference>
<sequence length="228" mass="25516">MTLYSFPLSYTPHPTLKLFLFSYSLYLFDRKRNTRSMAAKSKHANKKVAKKVSRKSPEYTTVRKSCAPGAVAIILAGRFRGRRAVILKQLPNNGPLVISGPMKLNGVPIRRIDSRYIIATSTKVDISAVDTKDITPELFKRAKSEKPAKSEGDFMGDKQKKKAEKAAKKTAKAEKKAVVSDARAQLQKKVDTALLEAIKKDPQGKEKLGYLRSVFTVKPGDAPHRWNW</sequence>
<keyword evidence="2 5" id="KW-0689">Ribosomal protein</keyword>
<dbReference type="InterPro" id="IPR014722">
    <property type="entry name" value="Rib_uL2_dom2"/>
</dbReference>
<evidence type="ECO:0000256" key="3">
    <source>
        <dbReference type="ARBA" id="ARBA00023274"/>
    </source>
</evidence>
<dbReference type="PANTHER" id="PTHR10715:SF0">
    <property type="entry name" value="LARGE RIBOSOMAL SUBUNIT PROTEIN EL6"/>
    <property type="match status" value="1"/>
</dbReference>
<dbReference type="Gene3D" id="2.30.30.30">
    <property type="match status" value="1"/>
</dbReference>
<dbReference type="CDD" id="cd13156">
    <property type="entry name" value="KOW_RPL6"/>
    <property type="match status" value="1"/>
</dbReference>
<evidence type="ECO:0000256" key="2">
    <source>
        <dbReference type="ARBA" id="ARBA00022980"/>
    </source>
</evidence>
<evidence type="ECO:0000256" key="1">
    <source>
        <dbReference type="ARBA" id="ARBA00010592"/>
    </source>
</evidence>
<keyword evidence="6" id="KW-1185">Reference proteome</keyword>
<dbReference type="AlphaFoldDB" id="S9V0V3"/>
<dbReference type="PANTHER" id="PTHR10715">
    <property type="entry name" value="60S RIBOSOMAL PROTEIN L6"/>
    <property type="match status" value="1"/>
</dbReference>
<evidence type="ECO:0000256" key="4">
    <source>
        <dbReference type="SAM" id="MobiDB-lite"/>
    </source>
</evidence>
<dbReference type="FunFam" id="2.30.30.30:FF:000046">
    <property type="entry name" value="Putative 60S ribosomal protein L6"/>
    <property type="match status" value="1"/>
</dbReference>
<dbReference type="InterPro" id="IPR008991">
    <property type="entry name" value="Translation_prot_SH3-like_sf"/>
</dbReference>
<comment type="similarity">
    <text evidence="1">Belongs to the eukaryotic ribosomal protein eL6 family.</text>
</comment>
<accession>S9V0V3</accession>
<feature type="region of interest" description="Disordered" evidence="4">
    <location>
        <begin position="145"/>
        <end position="177"/>
    </location>
</feature>